<dbReference type="Proteomes" id="UP000323856">
    <property type="component" value="Unassembled WGS sequence"/>
</dbReference>
<dbReference type="EMBL" id="VOBL01000013">
    <property type="protein sequence ID" value="KAA0975938.1"/>
    <property type="molecule type" value="Genomic_DNA"/>
</dbReference>
<accession>A0A5B0EB50</accession>
<dbReference type="Pfam" id="PF01966">
    <property type="entry name" value="HD"/>
    <property type="match status" value="1"/>
</dbReference>
<feature type="domain" description="HD" evidence="1">
    <location>
        <begin position="51"/>
        <end position="163"/>
    </location>
</feature>
<dbReference type="RefSeq" id="WP_149620016.1">
    <property type="nucleotide sequence ID" value="NZ_VOBL01000013.1"/>
</dbReference>
<proteinExistence type="predicted"/>
<comment type="caution">
    <text evidence="2">The sequence shown here is derived from an EMBL/GenBank/DDBJ whole genome shotgun (WGS) entry which is preliminary data.</text>
</comment>
<dbReference type="OrthoDB" id="942406at2"/>
<gene>
    <name evidence="2" type="ORF">FQ154_12835</name>
</gene>
<evidence type="ECO:0000259" key="1">
    <source>
        <dbReference type="Pfam" id="PF01966"/>
    </source>
</evidence>
<evidence type="ECO:0000313" key="3">
    <source>
        <dbReference type="Proteomes" id="UP000323856"/>
    </source>
</evidence>
<protein>
    <submittedName>
        <fullName evidence="2">HD domain-containing protein</fullName>
    </submittedName>
</protein>
<sequence>MIKLAPLANHFGFDTSDHIPLPRPDLFEIYPLLGEIWARARGLLAVRDNDSHTLYAVALAAALLDEREQADPDVVLPAMMLHDIGWSQVEPGLVLSAIAPGGGRPDLVLLHEKEGARLATEILESLGVDSLVIEKVAAIIGGHDSRTHALNPDDEIVKDADKLWRLTPHGLDTIMDWFGLHRGQALRLCASRVVGKLFTPEATTMANGLIALEQANLWPRSQELQKGS</sequence>
<dbReference type="SUPFAM" id="SSF109604">
    <property type="entry name" value="HD-domain/PDEase-like"/>
    <property type="match status" value="1"/>
</dbReference>
<dbReference type="AlphaFoldDB" id="A0A5B0EB50"/>
<name>A0A5B0EB50_9MICC</name>
<evidence type="ECO:0000313" key="2">
    <source>
        <dbReference type="EMBL" id="KAA0975938.1"/>
    </source>
</evidence>
<organism evidence="2 3">
    <name type="scientific">Paeniglutamicibacter gangotriensis</name>
    <dbReference type="NCBI Taxonomy" id="254787"/>
    <lineage>
        <taxon>Bacteria</taxon>
        <taxon>Bacillati</taxon>
        <taxon>Actinomycetota</taxon>
        <taxon>Actinomycetes</taxon>
        <taxon>Micrococcales</taxon>
        <taxon>Micrococcaceae</taxon>
        <taxon>Paeniglutamicibacter</taxon>
    </lineage>
</organism>
<dbReference type="InterPro" id="IPR006674">
    <property type="entry name" value="HD_domain"/>
</dbReference>
<dbReference type="Gene3D" id="1.10.3210.10">
    <property type="entry name" value="Hypothetical protein af1432"/>
    <property type="match status" value="1"/>
</dbReference>
<reference evidence="2 3" key="1">
    <citation type="submission" date="2019-07" db="EMBL/GenBank/DDBJ databases">
        <title>Analysis of the biochemical properties, biological activity and biotechnological potential of siderophores and biosurfactants produced by Antarctic psychrotolerant bacteria.</title>
        <authorList>
            <person name="Styczynski M."/>
            <person name="Krucon T."/>
            <person name="Decewicz P."/>
            <person name="Dziewit L."/>
        </authorList>
    </citation>
    <scope>NUCLEOTIDE SEQUENCE [LARGE SCALE GENOMIC DNA]</scope>
    <source>
        <strain evidence="2 3">ANT_H27</strain>
    </source>
</reference>